<reference evidence="4 5" key="1">
    <citation type="submission" date="2021-05" db="EMBL/GenBank/DDBJ databases">
        <title>Genome Assembly of Synthetic Allotetraploid Brassica napus Reveals Homoeologous Exchanges between Subgenomes.</title>
        <authorList>
            <person name="Davis J.T."/>
        </authorList>
    </citation>
    <scope>NUCLEOTIDE SEQUENCE [LARGE SCALE GENOMIC DNA]</scope>
    <source>
        <strain evidence="5">cv. Da-Ae</strain>
        <tissue evidence="4">Seedling</tissue>
    </source>
</reference>
<keyword evidence="1" id="KW-0833">Ubl conjugation pathway</keyword>
<feature type="domain" description="NPH3" evidence="3">
    <location>
        <begin position="1"/>
        <end position="232"/>
    </location>
</feature>
<evidence type="ECO:0000313" key="4">
    <source>
        <dbReference type="EMBL" id="KAH0913676.1"/>
    </source>
</evidence>
<name>A0ABQ8C9C8_BRANA</name>
<evidence type="ECO:0000313" key="5">
    <source>
        <dbReference type="Proteomes" id="UP000824890"/>
    </source>
</evidence>
<evidence type="ECO:0000259" key="3">
    <source>
        <dbReference type="PROSITE" id="PS51649"/>
    </source>
</evidence>
<evidence type="ECO:0000256" key="1">
    <source>
        <dbReference type="ARBA" id="ARBA00022786"/>
    </source>
</evidence>
<dbReference type="PANTHER" id="PTHR32370">
    <property type="entry name" value="OS12G0117600 PROTEIN"/>
    <property type="match status" value="1"/>
</dbReference>
<dbReference type="PROSITE" id="PS51649">
    <property type="entry name" value="NPH3"/>
    <property type="match status" value="1"/>
</dbReference>
<organism evidence="4 5">
    <name type="scientific">Brassica napus</name>
    <name type="common">Rape</name>
    <dbReference type="NCBI Taxonomy" id="3708"/>
    <lineage>
        <taxon>Eukaryota</taxon>
        <taxon>Viridiplantae</taxon>
        <taxon>Streptophyta</taxon>
        <taxon>Embryophyta</taxon>
        <taxon>Tracheophyta</taxon>
        <taxon>Spermatophyta</taxon>
        <taxon>Magnoliopsida</taxon>
        <taxon>eudicotyledons</taxon>
        <taxon>Gunneridae</taxon>
        <taxon>Pentapetalae</taxon>
        <taxon>rosids</taxon>
        <taxon>malvids</taxon>
        <taxon>Brassicales</taxon>
        <taxon>Brassicaceae</taxon>
        <taxon>Brassiceae</taxon>
        <taxon>Brassica</taxon>
    </lineage>
</organism>
<protein>
    <recommendedName>
        <fullName evidence="3">NPH3 domain-containing protein</fullName>
    </recommendedName>
</protein>
<dbReference type="InterPro" id="IPR027356">
    <property type="entry name" value="NPH3_dom"/>
</dbReference>
<comment type="caution">
    <text evidence="4">The sequence shown here is derived from an EMBL/GenBank/DDBJ whole genome shotgun (WGS) entry which is preliminary data.</text>
</comment>
<dbReference type="Proteomes" id="UP000824890">
    <property type="component" value="Unassembled WGS sequence"/>
</dbReference>
<keyword evidence="5" id="KW-1185">Reference proteome</keyword>
<gene>
    <name evidence="4" type="ORF">HID58_036997</name>
</gene>
<dbReference type="InterPro" id="IPR043454">
    <property type="entry name" value="NPH3/RPT2-like"/>
</dbReference>
<sequence length="232" mass="25865">MGLATVGELKPTFTGKRRLNPSIRHAPEWSNSYKLEKEGVIDSESKKKQRLIVETIVRLLPTQGRKSSVPIAFLSSLLKMVIATSSSSASSGSCRSDLERRIGLQLDQTILEDVLIPSNPNGVNNTMSDIDSILRIFSIFLNLDEEDDDEEEDRHHRNRFGDETEMVFDDFDSPGSPKQSSVLKVSKLIALDTNLTTSKFIALAESSYLIMLVSSVMVYIEPLTFTSTHLRA</sequence>
<accession>A0ABQ8C9C8</accession>
<comment type="similarity">
    <text evidence="2">Belongs to the NPH3 family.</text>
</comment>
<dbReference type="EMBL" id="JAGKQM010000009">
    <property type="protein sequence ID" value="KAH0913676.1"/>
    <property type="molecule type" value="Genomic_DNA"/>
</dbReference>
<dbReference type="Pfam" id="PF03000">
    <property type="entry name" value="NPH3"/>
    <property type="match status" value="1"/>
</dbReference>
<proteinExistence type="inferred from homology"/>
<evidence type="ECO:0000256" key="2">
    <source>
        <dbReference type="PROSITE-ProRule" id="PRU00982"/>
    </source>
</evidence>